<dbReference type="SUPFAM" id="SSF56112">
    <property type="entry name" value="Protein kinase-like (PK-like)"/>
    <property type="match status" value="1"/>
</dbReference>
<reference evidence="3 4" key="1">
    <citation type="submission" date="2010-04" db="EMBL/GenBank/DDBJ databases">
        <authorList>
            <person name="Qin X."/>
            <person name="Bachman B."/>
            <person name="Battles P."/>
            <person name="Bell A."/>
            <person name="Bess C."/>
            <person name="Bickham C."/>
            <person name="Chaboub L."/>
            <person name="Chen D."/>
            <person name="Coyle M."/>
            <person name="Deiros D.R."/>
            <person name="Dinh H."/>
            <person name="Forbes L."/>
            <person name="Fowler G."/>
            <person name="Francisco L."/>
            <person name="Fu Q."/>
            <person name="Gubbala S."/>
            <person name="Hale W."/>
            <person name="Han Y."/>
            <person name="Hemphill L."/>
            <person name="Highlander S.K."/>
            <person name="Hirani K."/>
            <person name="Hogues M."/>
            <person name="Jackson L."/>
            <person name="Jakkamsetti A."/>
            <person name="Javaid M."/>
            <person name="Jiang H."/>
            <person name="Korchina V."/>
            <person name="Kovar C."/>
            <person name="Lara F."/>
            <person name="Lee S."/>
            <person name="Mata R."/>
            <person name="Mathew T."/>
            <person name="Moen C."/>
            <person name="Morales K."/>
            <person name="Munidasa M."/>
            <person name="Nazareth L."/>
            <person name="Ngo R."/>
            <person name="Nguyen L."/>
            <person name="Okwuonu G."/>
            <person name="Ongeri F."/>
            <person name="Patil S."/>
            <person name="Petrosino J."/>
            <person name="Pham C."/>
            <person name="Pham P."/>
            <person name="Pu L.-L."/>
            <person name="Puazo M."/>
            <person name="Raj R."/>
            <person name="Reid J."/>
            <person name="Rouhana J."/>
            <person name="Saada N."/>
            <person name="Shang Y."/>
            <person name="Simmons D."/>
            <person name="Thornton R."/>
            <person name="Warren J."/>
            <person name="Weissenberger G."/>
            <person name="Zhang J."/>
            <person name="Zhang L."/>
            <person name="Zhou C."/>
            <person name="Zhu D."/>
            <person name="Muzny D."/>
            <person name="Worley K."/>
            <person name="Gibbs R."/>
        </authorList>
    </citation>
    <scope>NUCLEOTIDE SEQUENCE [LARGE SCALE GENOMIC DNA]</scope>
    <source>
        <strain evidence="3 4">ATCC 49030</strain>
    </source>
</reference>
<protein>
    <recommendedName>
        <fullName evidence="5">Protein kinase domain-containing protein</fullName>
    </recommendedName>
</protein>
<dbReference type="Proteomes" id="UP000005714">
    <property type="component" value="Unassembled WGS sequence"/>
</dbReference>
<feature type="transmembrane region" description="Helical" evidence="2">
    <location>
        <begin position="545"/>
        <end position="566"/>
    </location>
</feature>
<sequence>MRKLPQIQRGTAIADRYVVSEILRPWLVDFPERGSILLALDAILDVPRIVYVSPTEYSGPLLERAGRSALLADPRVPAIEDAGTWNDFDYVVVQRTGGTSLARVLANGPLDTPVATAVVGELATVLTHAASRGLHHGVLGPESVAITADGDIVVRGISLDAAVAQEPLNLGTGSMTESELSQTDARALVAILYACLTGKWPGDEPRAGLDASGRKNNRILPVSHFVDTVPESIEEFASGVMGEQDPGPRSPSEVVRFLEPWDTRLLSTVDQSSRTEDELFSVRAHDPQTVVAPETGGEAKSDHSPGASPAQLAVALERIGLTRPGMHGAAAGVNTAHPDRYADRIQMRRASTFPIAPDKLPQVEEWSEERPQGPGDVSEEDPHQTARILNRDDAFTGSATEPGVAEGAYARDGYAYGGETEDSEDRLWDEPENNLDDSPESDATAESEDNSNDWFMGGVFQTREQAFARQQAEFERERQLERQARERARRTQPAVTSAAGGAAATSPKVVTPTRSEKVAESEPSDSSKIQSEKPEQSDKSGKRRFGVLFGVVAIIAALVLVGVVIVRSVGSGETTTASQENHEESQGEDQSEDKQDEEEAEPPAPKEPEGPAPEINKATPLDPEGDGKEGNAKAKNLIPGEAGSWETDRYNSKEFGQLKKGVGIALELKERTTVKEVGVESEVGGGSFDILVGTDKNIDKAQKVGSGEFQKGKVTTVTIDDPAEATHVFIWIKELPKVGDGYRAVIPNVTLS</sequence>
<feature type="region of interest" description="Disordered" evidence="1">
    <location>
        <begin position="353"/>
        <end position="455"/>
    </location>
</feature>
<evidence type="ECO:0000256" key="2">
    <source>
        <dbReference type="SAM" id="Phobius"/>
    </source>
</evidence>
<keyword evidence="2" id="KW-1133">Transmembrane helix</keyword>
<dbReference type="AlphaFoldDB" id="D4YKV9"/>
<dbReference type="OrthoDB" id="9786339at2"/>
<organism evidence="3 4">
    <name type="scientific">Brevibacterium mcbrellneri ATCC 49030</name>
    <dbReference type="NCBI Taxonomy" id="585530"/>
    <lineage>
        <taxon>Bacteria</taxon>
        <taxon>Bacillati</taxon>
        <taxon>Actinomycetota</taxon>
        <taxon>Actinomycetes</taxon>
        <taxon>Micrococcales</taxon>
        <taxon>Brevibacteriaceae</taxon>
        <taxon>Brevibacterium</taxon>
    </lineage>
</organism>
<dbReference type="InterPro" id="IPR011009">
    <property type="entry name" value="Kinase-like_dom_sf"/>
</dbReference>
<evidence type="ECO:0008006" key="5">
    <source>
        <dbReference type="Google" id="ProtNLM"/>
    </source>
</evidence>
<feature type="region of interest" description="Disordered" evidence="1">
    <location>
        <begin position="572"/>
        <end position="647"/>
    </location>
</feature>
<feature type="compositionally biased region" description="Acidic residues" evidence="1">
    <location>
        <begin position="430"/>
        <end position="451"/>
    </location>
</feature>
<evidence type="ECO:0000256" key="1">
    <source>
        <dbReference type="SAM" id="MobiDB-lite"/>
    </source>
</evidence>
<keyword evidence="4" id="KW-1185">Reference proteome</keyword>
<dbReference type="EMBL" id="ADNU01000018">
    <property type="protein sequence ID" value="EFG48053.1"/>
    <property type="molecule type" value="Genomic_DNA"/>
</dbReference>
<dbReference type="Gene3D" id="1.10.510.10">
    <property type="entry name" value="Transferase(Phosphotransferase) domain 1"/>
    <property type="match status" value="1"/>
</dbReference>
<name>D4YKV9_9MICO</name>
<feature type="compositionally biased region" description="Low complexity" evidence="1">
    <location>
        <begin position="405"/>
        <end position="418"/>
    </location>
</feature>
<gene>
    <name evidence="3" type="ORF">HMPREF0183_0569</name>
</gene>
<evidence type="ECO:0000313" key="3">
    <source>
        <dbReference type="EMBL" id="EFG48053.1"/>
    </source>
</evidence>
<feature type="compositionally biased region" description="Basic and acidic residues" evidence="1">
    <location>
        <begin position="472"/>
        <end position="486"/>
    </location>
</feature>
<dbReference type="STRING" id="585530.HMPREF0183_0569"/>
<evidence type="ECO:0000313" key="4">
    <source>
        <dbReference type="Proteomes" id="UP000005714"/>
    </source>
</evidence>
<accession>D4YKV9</accession>
<dbReference type="RefSeq" id="WP_005882601.1">
    <property type="nucleotide sequence ID" value="NZ_ADNU01000018.1"/>
</dbReference>
<keyword evidence="2" id="KW-0472">Membrane</keyword>
<feature type="compositionally biased region" description="Basic and acidic residues" evidence="1">
    <location>
        <begin position="530"/>
        <end position="540"/>
    </location>
</feature>
<comment type="caution">
    <text evidence="3">The sequence shown here is derived from an EMBL/GenBank/DDBJ whole genome shotgun (WGS) entry which is preliminary data.</text>
</comment>
<dbReference type="eggNOG" id="COG0515">
    <property type="taxonomic scope" value="Bacteria"/>
</dbReference>
<feature type="compositionally biased region" description="Acidic residues" evidence="1">
    <location>
        <begin position="586"/>
        <end position="601"/>
    </location>
</feature>
<feature type="compositionally biased region" description="Basic and acidic residues" evidence="1">
    <location>
        <begin position="380"/>
        <end position="394"/>
    </location>
</feature>
<feature type="compositionally biased region" description="Low complexity" evidence="1">
    <location>
        <begin position="491"/>
        <end position="509"/>
    </location>
</feature>
<feature type="region of interest" description="Disordered" evidence="1">
    <location>
        <begin position="467"/>
        <end position="540"/>
    </location>
</feature>
<keyword evidence="2" id="KW-0812">Transmembrane</keyword>
<proteinExistence type="predicted"/>